<dbReference type="EMBL" id="JACXVP010000011">
    <property type="protein sequence ID" value="KAG5576189.1"/>
    <property type="molecule type" value="Genomic_DNA"/>
</dbReference>
<proteinExistence type="predicted"/>
<reference evidence="1 2" key="1">
    <citation type="submission" date="2020-09" db="EMBL/GenBank/DDBJ databases">
        <title>De no assembly of potato wild relative species, Solanum commersonii.</title>
        <authorList>
            <person name="Cho K."/>
        </authorList>
    </citation>
    <scope>NUCLEOTIDE SEQUENCE [LARGE SCALE GENOMIC DNA]</scope>
    <source>
        <strain evidence="1">LZ3.2</strain>
        <tissue evidence="1">Leaf</tissue>
    </source>
</reference>
<gene>
    <name evidence="1" type="ORF">H5410_056323</name>
</gene>
<protein>
    <submittedName>
        <fullName evidence="1">Uncharacterized protein</fullName>
    </submittedName>
</protein>
<evidence type="ECO:0000313" key="1">
    <source>
        <dbReference type="EMBL" id="KAG5576189.1"/>
    </source>
</evidence>
<comment type="caution">
    <text evidence="1">The sequence shown here is derived from an EMBL/GenBank/DDBJ whole genome shotgun (WGS) entry which is preliminary data.</text>
</comment>
<dbReference type="Proteomes" id="UP000824120">
    <property type="component" value="Chromosome 11"/>
</dbReference>
<sequence length="228" mass="26014">MDLETKRAIQENLQQGNVDFSTIITACSASSTSHHPHPISVFRFVGIIDFSFSSKKRASSSKKKASKKPRPLVTGSLFPKDMHQFRGVEQKIRYENFKTRPIVPSRVVNLNQLKDSNCPIKLIRLFYANFRISFDSGELETLVLGNRIIVNDLLFEDVFGTKISGAKRAVAKPDSDLSDFGPLSLYFEHRILAHIVTISLIPRKGYLSNISTRDEFVLYYLLRKYRIN</sequence>
<evidence type="ECO:0000313" key="2">
    <source>
        <dbReference type="Proteomes" id="UP000824120"/>
    </source>
</evidence>
<accession>A0A9J5WLE0</accession>
<keyword evidence="2" id="KW-1185">Reference proteome</keyword>
<organism evidence="1 2">
    <name type="scientific">Solanum commersonii</name>
    <name type="common">Commerson's wild potato</name>
    <name type="synonym">Commerson's nightshade</name>
    <dbReference type="NCBI Taxonomy" id="4109"/>
    <lineage>
        <taxon>Eukaryota</taxon>
        <taxon>Viridiplantae</taxon>
        <taxon>Streptophyta</taxon>
        <taxon>Embryophyta</taxon>
        <taxon>Tracheophyta</taxon>
        <taxon>Spermatophyta</taxon>
        <taxon>Magnoliopsida</taxon>
        <taxon>eudicotyledons</taxon>
        <taxon>Gunneridae</taxon>
        <taxon>Pentapetalae</taxon>
        <taxon>asterids</taxon>
        <taxon>lamiids</taxon>
        <taxon>Solanales</taxon>
        <taxon>Solanaceae</taxon>
        <taxon>Solanoideae</taxon>
        <taxon>Solaneae</taxon>
        <taxon>Solanum</taxon>
    </lineage>
</organism>
<dbReference type="OrthoDB" id="1750780at2759"/>
<name>A0A9J5WLE0_SOLCO</name>
<dbReference type="AlphaFoldDB" id="A0A9J5WLE0"/>